<dbReference type="Pfam" id="PF08534">
    <property type="entry name" value="Redoxin"/>
    <property type="match status" value="1"/>
</dbReference>
<reference evidence="5 6" key="1">
    <citation type="submission" date="2019-04" db="EMBL/GenBank/DDBJ databases">
        <title>Lacinutrix sp. nov., isolated from marine water.</title>
        <authorList>
            <person name="Kim W."/>
        </authorList>
    </citation>
    <scope>NUCLEOTIDE SEQUENCE [LARGE SCALE GENOMIC DNA]</scope>
    <source>
        <strain evidence="5 6">CAU 1491</strain>
    </source>
</reference>
<evidence type="ECO:0000256" key="3">
    <source>
        <dbReference type="HAMAP-Rule" id="MF_00269"/>
    </source>
</evidence>
<dbReference type="InterPro" id="IPR036249">
    <property type="entry name" value="Thioredoxin-like_sf"/>
</dbReference>
<evidence type="ECO:0000256" key="2">
    <source>
        <dbReference type="ARBA" id="ARBA00023284"/>
    </source>
</evidence>
<evidence type="ECO:0000313" key="5">
    <source>
        <dbReference type="EMBL" id="TJY33472.1"/>
    </source>
</evidence>
<keyword evidence="2 3" id="KW-0676">Redox-active center</keyword>
<dbReference type="GO" id="GO:0008379">
    <property type="term" value="F:thioredoxin peroxidase activity"/>
    <property type="evidence" value="ECO:0007669"/>
    <property type="project" value="UniProtKB-UniRule"/>
</dbReference>
<dbReference type="AlphaFoldDB" id="A0A4U0ET05"/>
<dbReference type="InterPro" id="IPR013740">
    <property type="entry name" value="Redoxin"/>
</dbReference>
<dbReference type="OrthoDB" id="9781543at2"/>
<keyword evidence="6" id="KW-1185">Reference proteome</keyword>
<dbReference type="NCBIfam" id="NF001808">
    <property type="entry name" value="PRK00522.1"/>
    <property type="match status" value="1"/>
</dbReference>
<comment type="similarity">
    <text evidence="3">Belongs to the peroxiredoxin family. Tpx subfamily.</text>
</comment>
<organism evidence="5 6">
    <name type="scientific">Pontimicrobium aquaticum</name>
    <dbReference type="NCBI Taxonomy" id="2565367"/>
    <lineage>
        <taxon>Bacteria</taxon>
        <taxon>Pseudomonadati</taxon>
        <taxon>Bacteroidota</taxon>
        <taxon>Flavobacteriia</taxon>
        <taxon>Flavobacteriales</taxon>
        <taxon>Flavobacteriaceae</taxon>
        <taxon>Pontimicrobium</taxon>
    </lineage>
</organism>
<dbReference type="PANTHER" id="PTHR43110:SF1">
    <property type="entry name" value="THIOL PEROXIDASE"/>
    <property type="match status" value="1"/>
</dbReference>
<dbReference type="RefSeq" id="WP_136844651.1">
    <property type="nucleotide sequence ID" value="NZ_SUPL01000007.1"/>
</dbReference>
<comment type="subunit">
    <text evidence="3">Homodimer.</text>
</comment>
<protein>
    <recommendedName>
        <fullName evidence="3">Thiol peroxidase</fullName>
        <shortName evidence="3">Tpx</shortName>
        <ecNumber evidence="3">1.11.1.24</ecNumber>
    </recommendedName>
    <alternativeName>
        <fullName evidence="3">Peroxiredoxin tpx</fullName>
        <shortName evidence="3">Prx</shortName>
    </alternativeName>
    <alternativeName>
        <fullName evidence="3">Thioredoxin peroxidase</fullName>
    </alternativeName>
    <alternativeName>
        <fullName evidence="3">Thioredoxin-dependent peroxiredoxin</fullName>
    </alternativeName>
</protein>
<feature type="domain" description="Thioredoxin" evidence="4">
    <location>
        <begin position="18"/>
        <end position="168"/>
    </location>
</feature>
<feature type="disulfide bond" description="Redox-active" evidence="3">
    <location>
        <begin position="60"/>
        <end position="94"/>
    </location>
</feature>
<dbReference type="CDD" id="cd03014">
    <property type="entry name" value="PRX_Atyp2cys"/>
    <property type="match status" value="1"/>
</dbReference>
<gene>
    <name evidence="3" type="primary">tpx</name>
    <name evidence="5" type="ORF">E5167_13310</name>
</gene>
<dbReference type="SUPFAM" id="SSF52833">
    <property type="entry name" value="Thioredoxin-like"/>
    <property type="match status" value="1"/>
</dbReference>
<comment type="caution">
    <text evidence="5">The sequence shown here is derived from an EMBL/GenBank/DDBJ whole genome shotgun (WGS) entry which is preliminary data.</text>
</comment>
<name>A0A4U0ET05_9FLAO</name>
<evidence type="ECO:0000313" key="6">
    <source>
        <dbReference type="Proteomes" id="UP000307657"/>
    </source>
</evidence>
<keyword evidence="3" id="KW-0049">Antioxidant</keyword>
<evidence type="ECO:0000259" key="4">
    <source>
        <dbReference type="PROSITE" id="PS51352"/>
    </source>
</evidence>
<proteinExistence type="inferred from homology"/>
<dbReference type="Proteomes" id="UP000307657">
    <property type="component" value="Unassembled WGS sequence"/>
</dbReference>
<accession>A0A4U0ET05</accession>
<comment type="function">
    <text evidence="3">Thiol-specific peroxidase that catalyzes the reduction of hydrogen peroxide and organic hydroperoxides to water and alcohols, respectively. Plays a role in cell protection against oxidative stress by detoxifying peroxides.</text>
</comment>
<dbReference type="InterPro" id="IPR002065">
    <property type="entry name" value="TPX"/>
</dbReference>
<dbReference type="InterPro" id="IPR050455">
    <property type="entry name" value="Tpx_Peroxidase_subfamily"/>
</dbReference>
<dbReference type="Gene3D" id="3.40.30.10">
    <property type="entry name" value="Glutaredoxin"/>
    <property type="match status" value="1"/>
</dbReference>
<dbReference type="PROSITE" id="PS51352">
    <property type="entry name" value="THIOREDOXIN_2"/>
    <property type="match status" value="1"/>
</dbReference>
<dbReference type="PANTHER" id="PTHR43110">
    <property type="entry name" value="THIOL PEROXIDASE"/>
    <property type="match status" value="1"/>
</dbReference>
<keyword evidence="1 3" id="KW-1015">Disulfide bond</keyword>
<comment type="miscellaneous">
    <text evidence="3">The active site is a conserved redox-active cysteine residue, the peroxidatic cysteine (C(P)), which makes the nucleophilic attack on the peroxide substrate. The peroxide oxidizes the C(P)-SH to cysteine sulfenic acid (C(P)-SOH), which then reacts with another cysteine residue, the resolving cysteine (C(R)), to form a disulfide bridge. The disulfide is subsequently reduced by an appropriate electron donor to complete the catalytic cycle. In this atypical 2-Cys peroxiredoxin, C(R) is present in the same subunit to form an intramolecular disulfide. The disulfide is subsequently reduced by thioredoxin.</text>
</comment>
<keyword evidence="3 5" id="KW-0560">Oxidoreductase</keyword>
<sequence length="168" mass="18272">MSKITLGGNPVETIGNLPEIGTSAPDFELVAIDLSTKTLTDFNDTNLVLNIFPSVDTGVCSASVRSFNKIASEIENAKVVCISRDLPFRQDQFCAAEGLENVIMLSDFKNGIFGKTYGLLMTNGIFDGLLSRCIIIINTEGKITYTQQVPEIGQEPNYEEALEALKSL</sequence>
<dbReference type="InterPro" id="IPR013766">
    <property type="entry name" value="Thioredoxin_domain"/>
</dbReference>
<dbReference type="EMBL" id="SUPL01000007">
    <property type="protein sequence ID" value="TJY33472.1"/>
    <property type="molecule type" value="Genomic_DNA"/>
</dbReference>
<comment type="catalytic activity">
    <reaction evidence="3">
        <text>a hydroperoxide + [thioredoxin]-dithiol = an alcohol + [thioredoxin]-disulfide + H2O</text>
        <dbReference type="Rhea" id="RHEA:62620"/>
        <dbReference type="Rhea" id="RHEA-COMP:10698"/>
        <dbReference type="Rhea" id="RHEA-COMP:10700"/>
        <dbReference type="ChEBI" id="CHEBI:15377"/>
        <dbReference type="ChEBI" id="CHEBI:29950"/>
        <dbReference type="ChEBI" id="CHEBI:30879"/>
        <dbReference type="ChEBI" id="CHEBI:35924"/>
        <dbReference type="ChEBI" id="CHEBI:50058"/>
        <dbReference type="EC" id="1.11.1.24"/>
    </reaction>
</comment>
<dbReference type="EC" id="1.11.1.24" evidence="3"/>
<feature type="active site" description="Cysteine sulfenic acid (-SOH) intermediate" evidence="3">
    <location>
        <position position="60"/>
    </location>
</feature>
<dbReference type="HAMAP" id="MF_00269">
    <property type="entry name" value="Tpx"/>
    <property type="match status" value="1"/>
</dbReference>
<evidence type="ECO:0000256" key="1">
    <source>
        <dbReference type="ARBA" id="ARBA00023157"/>
    </source>
</evidence>
<keyword evidence="3 5" id="KW-0575">Peroxidase</keyword>